<dbReference type="PROSITE" id="PS51721">
    <property type="entry name" value="G_CP"/>
    <property type="match status" value="1"/>
</dbReference>
<keyword evidence="7 10" id="KW-0862">Zinc</keyword>
<dbReference type="Gene3D" id="2.40.50.140">
    <property type="entry name" value="Nucleic acid-binding proteins"/>
    <property type="match status" value="1"/>
</dbReference>
<feature type="domain" description="CP-type G" evidence="12">
    <location>
        <begin position="87"/>
        <end position="242"/>
    </location>
</feature>
<keyword evidence="3 10" id="KW-0479">Metal-binding</keyword>
<dbReference type="GO" id="GO:0042274">
    <property type="term" value="P:ribosomal small subunit biogenesis"/>
    <property type="evidence" value="ECO:0007669"/>
    <property type="project" value="UniProtKB-UniRule"/>
</dbReference>
<evidence type="ECO:0000259" key="12">
    <source>
        <dbReference type="PROSITE" id="PS51721"/>
    </source>
</evidence>
<dbReference type="SUPFAM" id="SSF50249">
    <property type="entry name" value="Nucleic acid-binding proteins"/>
    <property type="match status" value="1"/>
</dbReference>
<dbReference type="InterPro" id="IPR012340">
    <property type="entry name" value="NA-bd_OB-fold"/>
</dbReference>
<evidence type="ECO:0000256" key="2">
    <source>
        <dbReference type="ARBA" id="ARBA00022517"/>
    </source>
</evidence>
<reference evidence="13 15" key="1">
    <citation type="submission" date="2007-08" db="EMBL/GenBank/DDBJ databases">
        <title>Draft genome sequence of Clostridium leptum (DSM 753).</title>
        <authorList>
            <person name="Sudarsanam P."/>
            <person name="Ley R."/>
            <person name="Guruge J."/>
            <person name="Turnbaugh P.J."/>
            <person name="Mahowald M."/>
            <person name="Liep D."/>
            <person name="Gordon J."/>
        </authorList>
    </citation>
    <scope>NUCLEOTIDE SEQUENCE [LARGE SCALE GENOMIC DNA]</scope>
    <source>
        <strain evidence="13 15">DSM 753</strain>
    </source>
</reference>
<dbReference type="PANTHER" id="PTHR32120:SF11">
    <property type="entry name" value="SMALL RIBOSOMAL SUBUNIT BIOGENESIS GTPASE RSGA 1, MITOCHONDRIAL-RELATED"/>
    <property type="match status" value="1"/>
</dbReference>
<dbReference type="CDD" id="cd01854">
    <property type="entry name" value="YjeQ_EngC"/>
    <property type="match status" value="1"/>
</dbReference>
<comment type="similarity">
    <text evidence="10">Belongs to the TRAFAC class YlqF/YawG GTPase family. RsgA subfamily.</text>
</comment>
<evidence type="ECO:0000256" key="6">
    <source>
        <dbReference type="ARBA" id="ARBA00022801"/>
    </source>
</evidence>
<dbReference type="EMBL" id="NOXF01000004">
    <property type="protein sequence ID" value="PEQ24666.1"/>
    <property type="molecule type" value="Genomic_DNA"/>
</dbReference>
<evidence type="ECO:0000313" key="16">
    <source>
        <dbReference type="Proteomes" id="UP000220611"/>
    </source>
</evidence>
<dbReference type="GO" id="GO:0003924">
    <property type="term" value="F:GTPase activity"/>
    <property type="evidence" value="ECO:0007669"/>
    <property type="project" value="UniProtKB-UniRule"/>
</dbReference>
<feature type="binding site" evidence="10">
    <location>
        <position position="269"/>
    </location>
    <ligand>
        <name>Zn(2+)</name>
        <dbReference type="ChEBI" id="CHEBI:29105"/>
    </ligand>
</feature>
<dbReference type="Pfam" id="PF16745">
    <property type="entry name" value="RsgA_N"/>
    <property type="match status" value="1"/>
</dbReference>
<dbReference type="HOGENOM" id="CLU_033617_2_1_9"/>
<dbReference type="Pfam" id="PF03193">
    <property type="entry name" value="RsgA_GTPase"/>
    <property type="match status" value="1"/>
</dbReference>
<keyword evidence="16" id="KW-1185">Reference proteome</keyword>
<comment type="caution">
    <text evidence="13">The sequence shown here is derived from an EMBL/GenBank/DDBJ whole genome shotgun (WGS) entry which is preliminary data.</text>
</comment>
<sequence length="317" mass="34820">MAANPGIKNKIFRERGGSMPLPEGTLQGTILKGIGGFYYVEAADTVYECKARGIFRRHSQKPLAGDQVVIVPAEDGTATIDEILPRKNQLVRPPVANIDQLIITASTCDPVPNPLIIDKMTALAVHKNIQPVVVITKSDLDDGAWLKGIYDLAQIRCVLFSAVSGEGAGEMKELLRNRISAFSGNSGVGKSSLLNRLYGGLQLETGDISQKLGRGRHTTRQVELFKLEGGGYVADTPGFSTVDVERYELIRKEELPQCFPEFEPYLNQCKFTSCAHICEKGCAVLKAVEEGKISKSRHGSYCAMYQEVKDVKEWELK</sequence>
<reference evidence="14 16" key="3">
    <citation type="submission" date="2017-07" db="EMBL/GenBank/DDBJ databases">
        <title>Prevalence of linear plasmids in Cutibacterium (Propionibacterium) acnes isolates obtained from prostatic tissue.</title>
        <authorList>
            <person name="Davidsson S."/>
            <person name="Carlsson J."/>
            <person name="Molling P."/>
            <person name="Andren O."/>
            <person name="Andersson S.-O."/>
            <person name="Brzuszkiewicz E."/>
            <person name="Poehlein A."/>
            <person name="Al-Zeer M."/>
            <person name="Brinkmann V."/>
            <person name="Scavenius C."/>
            <person name="Nazipi S."/>
            <person name="Soderquist B."/>
            <person name="Bruggemann H."/>
        </authorList>
    </citation>
    <scope>NUCLEOTIDE SEQUENCE [LARGE SCALE GENOMIC DNA]</scope>
    <source>
        <strain evidence="14 16">DSM 753</strain>
    </source>
</reference>
<dbReference type="InterPro" id="IPR030378">
    <property type="entry name" value="G_CP_dom"/>
</dbReference>
<feature type="binding site" evidence="10">
    <location>
        <begin position="184"/>
        <end position="192"/>
    </location>
    <ligand>
        <name>GTP</name>
        <dbReference type="ChEBI" id="CHEBI:37565"/>
    </ligand>
</feature>
<evidence type="ECO:0000256" key="9">
    <source>
        <dbReference type="ARBA" id="ARBA00023134"/>
    </source>
</evidence>
<evidence type="ECO:0000256" key="1">
    <source>
        <dbReference type="ARBA" id="ARBA00022490"/>
    </source>
</evidence>
<dbReference type="HAMAP" id="MF_01820">
    <property type="entry name" value="GTPase_RsgA"/>
    <property type="match status" value="1"/>
</dbReference>
<dbReference type="SUPFAM" id="SSF52540">
    <property type="entry name" value="P-loop containing nucleoside triphosphate hydrolases"/>
    <property type="match status" value="1"/>
</dbReference>
<evidence type="ECO:0000256" key="7">
    <source>
        <dbReference type="ARBA" id="ARBA00022833"/>
    </source>
</evidence>
<dbReference type="Gene3D" id="1.10.40.50">
    <property type="entry name" value="Probable gtpase engc, domain 3"/>
    <property type="match status" value="1"/>
</dbReference>
<dbReference type="NCBIfam" id="TIGR00157">
    <property type="entry name" value="ribosome small subunit-dependent GTPase A"/>
    <property type="match status" value="1"/>
</dbReference>
<feature type="binding site" evidence="10">
    <location>
        <position position="276"/>
    </location>
    <ligand>
        <name>Zn(2+)</name>
        <dbReference type="ChEBI" id="CHEBI:29105"/>
    </ligand>
</feature>
<dbReference type="InterPro" id="IPR027417">
    <property type="entry name" value="P-loop_NTPase"/>
</dbReference>
<dbReference type="eggNOG" id="COG1162">
    <property type="taxonomic scope" value="Bacteria"/>
</dbReference>
<proteinExistence type="inferred from homology"/>
<dbReference type="EC" id="3.6.1.-" evidence="10"/>
<comment type="cofactor">
    <cofactor evidence="10">
        <name>Zn(2+)</name>
        <dbReference type="ChEBI" id="CHEBI:29105"/>
    </cofactor>
    <text evidence="10">Binds 1 zinc ion per subunit.</text>
</comment>
<keyword evidence="2 10" id="KW-0690">Ribosome biogenesis</keyword>
<comment type="subunit">
    <text evidence="10">Monomer. Associates with 30S ribosomal subunit, binds 16S rRNA.</text>
</comment>
<evidence type="ECO:0000256" key="4">
    <source>
        <dbReference type="ARBA" id="ARBA00022730"/>
    </source>
</evidence>
<dbReference type="InterPro" id="IPR004881">
    <property type="entry name" value="Ribosome_biogen_GTPase_RsgA"/>
</dbReference>
<dbReference type="Proteomes" id="UP000220611">
    <property type="component" value="Unassembled WGS sequence"/>
</dbReference>
<dbReference type="InterPro" id="IPR031944">
    <property type="entry name" value="RsgA_N"/>
</dbReference>
<keyword evidence="6 10" id="KW-0378">Hydrolase</keyword>
<evidence type="ECO:0000313" key="15">
    <source>
        <dbReference type="Proteomes" id="UP000003490"/>
    </source>
</evidence>
<dbReference type="InterPro" id="IPR010914">
    <property type="entry name" value="RsgA_GTPase_dom"/>
</dbReference>
<name>A7VUU8_9FIRM</name>
<evidence type="ECO:0000256" key="10">
    <source>
        <dbReference type="HAMAP-Rule" id="MF_01820"/>
    </source>
</evidence>
<evidence type="ECO:0000256" key="8">
    <source>
        <dbReference type="ARBA" id="ARBA00022884"/>
    </source>
</evidence>
<keyword evidence="1 10" id="KW-0963">Cytoplasm</keyword>
<dbReference type="GO" id="GO:0046872">
    <property type="term" value="F:metal ion binding"/>
    <property type="evidence" value="ECO:0007669"/>
    <property type="project" value="UniProtKB-KW"/>
</dbReference>
<dbReference type="PROSITE" id="PS50936">
    <property type="entry name" value="ENGC_GTPASE"/>
    <property type="match status" value="1"/>
</dbReference>
<feature type="binding site" evidence="10">
    <location>
        <position position="274"/>
    </location>
    <ligand>
        <name>Zn(2+)</name>
        <dbReference type="ChEBI" id="CHEBI:29105"/>
    </ligand>
</feature>
<protein>
    <recommendedName>
        <fullName evidence="10">Small ribosomal subunit biogenesis GTPase RsgA</fullName>
        <ecNumber evidence="10">3.6.1.-</ecNumber>
    </recommendedName>
</protein>
<dbReference type="GO" id="GO:0005737">
    <property type="term" value="C:cytoplasm"/>
    <property type="evidence" value="ECO:0007669"/>
    <property type="project" value="UniProtKB-SubCell"/>
</dbReference>
<gene>
    <name evidence="10 13" type="primary">rsgA</name>
    <name evidence="14" type="ORF">CH238_06800</name>
    <name evidence="13" type="ORF">CLOLEP_02345</name>
</gene>
<keyword evidence="9 10" id="KW-0342">GTP-binding</keyword>
<reference evidence="13 15" key="2">
    <citation type="submission" date="2007-08" db="EMBL/GenBank/DDBJ databases">
        <authorList>
            <person name="Fulton L."/>
            <person name="Clifton S."/>
            <person name="Fulton B."/>
            <person name="Xu J."/>
            <person name="Minx P."/>
            <person name="Pepin K.H."/>
            <person name="Johnson M."/>
            <person name="Thiruvilangam P."/>
            <person name="Bhonagiri V."/>
            <person name="Nash W.E."/>
            <person name="Wang C."/>
            <person name="Mardis E.R."/>
            <person name="Wilson R.K."/>
        </authorList>
    </citation>
    <scope>NUCLEOTIDE SEQUENCE [LARGE SCALE GENOMIC DNA]</scope>
    <source>
        <strain evidence="13 15">DSM 753</strain>
    </source>
</reference>
<dbReference type="Proteomes" id="UP000003490">
    <property type="component" value="Unassembled WGS sequence"/>
</dbReference>
<keyword evidence="5 10" id="KW-0547">Nucleotide-binding</keyword>
<evidence type="ECO:0000256" key="3">
    <source>
        <dbReference type="ARBA" id="ARBA00022723"/>
    </source>
</evidence>
<dbReference type="GO" id="GO:0005525">
    <property type="term" value="F:GTP binding"/>
    <property type="evidence" value="ECO:0007669"/>
    <property type="project" value="UniProtKB-UniRule"/>
</dbReference>
<evidence type="ECO:0000313" key="14">
    <source>
        <dbReference type="EMBL" id="PEQ24666.1"/>
    </source>
</evidence>
<comment type="subcellular location">
    <subcellularLocation>
        <location evidence="10">Cytoplasm</location>
    </subcellularLocation>
</comment>
<dbReference type="Gene3D" id="3.40.50.300">
    <property type="entry name" value="P-loop containing nucleotide triphosphate hydrolases"/>
    <property type="match status" value="1"/>
</dbReference>
<dbReference type="CDD" id="cd04466">
    <property type="entry name" value="S1_YloQ_GTPase"/>
    <property type="match status" value="1"/>
</dbReference>
<feature type="binding site" evidence="10">
    <location>
        <position position="282"/>
    </location>
    <ligand>
        <name>Zn(2+)</name>
        <dbReference type="ChEBI" id="CHEBI:29105"/>
    </ligand>
</feature>
<evidence type="ECO:0000313" key="13">
    <source>
        <dbReference type="EMBL" id="EDO60748.1"/>
    </source>
</evidence>
<evidence type="ECO:0000256" key="5">
    <source>
        <dbReference type="ARBA" id="ARBA00022741"/>
    </source>
</evidence>
<keyword evidence="8 10" id="KW-0694">RNA-binding</keyword>
<dbReference type="EMBL" id="ABCB02000019">
    <property type="protein sequence ID" value="EDO60748.1"/>
    <property type="molecule type" value="Genomic_DNA"/>
</dbReference>
<dbReference type="GO" id="GO:0019843">
    <property type="term" value="F:rRNA binding"/>
    <property type="evidence" value="ECO:0007669"/>
    <property type="project" value="UniProtKB-KW"/>
</dbReference>
<dbReference type="AlphaFoldDB" id="A7VUU8"/>
<accession>A7VUU8</accession>
<evidence type="ECO:0000259" key="11">
    <source>
        <dbReference type="PROSITE" id="PS50936"/>
    </source>
</evidence>
<organism evidence="13 15">
    <name type="scientific">[Clostridium] leptum DSM 753</name>
    <dbReference type="NCBI Taxonomy" id="428125"/>
    <lineage>
        <taxon>Bacteria</taxon>
        <taxon>Bacillati</taxon>
        <taxon>Bacillota</taxon>
        <taxon>Clostridia</taxon>
        <taxon>Eubacteriales</taxon>
        <taxon>Oscillospiraceae</taxon>
        <taxon>Oscillospiraceae incertae sedis</taxon>
    </lineage>
</organism>
<feature type="binding site" evidence="10">
    <location>
        <begin position="136"/>
        <end position="139"/>
    </location>
    <ligand>
        <name>GTP</name>
        <dbReference type="ChEBI" id="CHEBI:37565"/>
    </ligand>
</feature>
<comment type="function">
    <text evidence="10">One of several proteins that assist in the late maturation steps of the functional core of the 30S ribosomal subunit. Helps release RbfA from mature subunits. May play a role in the assembly of ribosomal proteins into the subunit. Circularly permuted GTPase that catalyzes slow GTP hydrolysis, GTPase activity is stimulated by the 30S ribosomal subunit.</text>
</comment>
<dbReference type="PANTHER" id="PTHR32120">
    <property type="entry name" value="SMALL RIBOSOMAL SUBUNIT BIOGENESIS GTPASE RSGA"/>
    <property type="match status" value="1"/>
</dbReference>
<keyword evidence="4 10" id="KW-0699">rRNA-binding</keyword>
<feature type="domain" description="EngC GTPase" evidence="11">
    <location>
        <begin position="96"/>
        <end position="240"/>
    </location>
</feature>